<feature type="transmembrane region" description="Helical" evidence="13">
    <location>
        <begin position="277"/>
        <end position="298"/>
    </location>
</feature>
<evidence type="ECO:0000256" key="8">
    <source>
        <dbReference type="ARBA" id="ARBA00023004"/>
    </source>
</evidence>
<dbReference type="PANTHER" id="PTHR30472">
    <property type="entry name" value="FERRIC ENTEROBACTIN TRANSPORT SYSTEM PERMEASE PROTEIN"/>
    <property type="match status" value="1"/>
</dbReference>
<comment type="caution">
    <text evidence="14">The sequence shown here is derived from an EMBL/GenBank/DDBJ whole genome shotgun (WGS) entry which is preliminary data.</text>
</comment>
<evidence type="ECO:0000256" key="4">
    <source>
        <dbReference type="ARBA" id="ARBA00022448"/>
    </source>
</evidence>
<keyword evidence="7 13" id="KW-1133">Transmembrane helix</keyword>
<evidence type="ECO:0000256" key="5">
    <source>
        <dbReference type="ARBA" id="ARBA00022475"/>
    </source>
</evidence>
<feature type="transmembrane region" description="Helical" evidence="13">
    <location>
        <begin position="6"/>
        <end position="28"/>
    </location>
</feature>
<organism evidence="14 15">
    <name type="scientific">Paenibacillus contaminans</name>
    <dbReference type="NCBI Taxonomy" id="450362"/>
    <lineage>
        <taxon>Bacteria</taxon>
        <taxon>Bacillati</taxon>
        <taxon>Bacillota</taxon>
        <taxon>Bacilli</taxon>
        <taxon>Bacillales</taxon>
        <taxon>Paenibacillaceae</taxon>
        <taxon>Paenibacillus</taxon>
    </lineage>
</organism>
<dbReference type="PANTHER" id="PTHR30472:SF21">
    <property type="entry name" value="HEME-IRON TRANSPORT SYSTEM PERMEASE PROTEIN ISDF-RELATED"/>
    <property type="match status" value="1"/>
</dbReference>
<evidence type="ECO:0000256" key="13">
    <source>
        <dbReference type="SAM" id="Phobius"/>
    </source>
</evidence>
<evidence type="ECO:0000256" key="11">
    <source>
        <dbReference type="ARBA" id="ARBA00031149"/>
    </source>
</evidence>
<dbReference type="InterPro" id="IPR037294">
    <property type="entry name" value="ABC_BtuC-like"/>
</dbReference>
<reference evidence="14 15" key="1">
    <citation type="journal article" date="2009" name="Int. J. Syst. Evol. Microbiol.">
        <title>Paenibacillus contaminans sp. nov., isolated from a contaminated laboratory plate.</title>
        <authorList>
            <person name="Chou J.H."/>
            <person name="Lee J.H."/>
            <person name="Lin M.C."/>
            <person name="Chang P.S."/>
            <person name="Arun A.B."/>
            <person name="Young C.C."/>
            <person name="Chen W.M."/>
        </authorList>
    </citation>
    <scope>NUCLEOTIDE SEQUENCE [LARGE SCALE GENOMIC DNA]</scope>
    <source>
        <strain evidence="14 15">CKOBP-6</strain>
    </source>
</reference>
<gene>
    <name evidence="14" type="ORF">DQG23_30225</name>
</gene>
<keyword evidence="8" id="KW-0408">Iron</keyword>
<protein>
    <recommendedName>
        <fullName evidence="3">Probable heme-iron transport system permease protein IsdF</fullName>
    </recommendedName>
    <alternativeName>
        <fullName evidence="12">Iron-regulated surface determinant protein F</fullName>
    </alternativeName>
    <alternativeName>
        <fullName evidence="11">Staphylococcal iron-regulated protein G</fullName>
    </alternativeName>
</protein>
<dbReference type="EMBL" id="QMFB01000024">
    <property type="protein sequence ID" value="RAV15282.1"/>
    <property type="molecule type" value="Genomic_DNA"/>
</dbReference>
<dbReference type="Gene3D" id="1.10.3470.10">
    <property type="entry name" value="ABC transporter involved in vitamin B12 uptake, BtuC"/>
    <property type="match status" value="1"/>
</dbReference>
<keyword evidence="15" id="KW-1185">Reference proteome</keyword>
<dbReference type="GO" id="GO:0022857">
    <property type="term" value="F:transmembrane transporter activity"/>
    <property type="evidence" value="ECO:0007669"/>
    <property type="project" value="InterPro"/>
</dbReference>
<feature type="transmembrane region" description="Helical" evidence="13">
    <location>
        <begin position="87"/>
        <end position="106"/>
    </location>
</feature>
<dbReference type="CDD" id="cd06550">
    <property type="entry name" value="TM_ABC_iron-siderophores_like"/>
    <property type="match status" value="1"/>
</dbReference>
<evidence type="ECO:0000256" key="9">
    <source>
        <dbReference type="ARBA" id="ARBA00023136"/>
    </source>
</evidence>
<dbReference type="SUPFAM" id="SSF81345">
    <property type="entry name" value="ABC transporter involved in vitamin B12 uptake, BtuC"/>
    <property type="match status" value="1"/>
</dbReference>
<dbReference type="AlphaFoldDB" id="A0A329M6H3"/>
<feature type="transmembrane region" description="Helical" evidence="13">
    <location>
        <begin position="234"/>
        <end position="265"/>
    </location>
</feature>
<feature type="transmembrane region" description="Helical" evidence="13">
    <location>
        <begin position="304"/>
        <end position="322"/>
    </location>
</feature>
<keyword evidence="6 13" id="KW-0812">Transmembrane</keyword>
<evidence type="ECO:0000256" key="6">
    <source>
        <dbReference type="ARBA" id="ARBA00022692"/>
    </source>
</evidence>
<keyword evidence="4" id="KW-0813">Transport</keyword>
<evidence type="ECO:0000256" key="3">
    <source>
        <dbReference type="ARBA" id="ARBA00018524"/>
    </source>
</evidence>
<feature type="transmembrane region" description="Helical" evidence="13">
    <location>
        <begin position="147"/>
        <end position="168"/>
    </location>
</feature>
<evidence type="ECO:0000313" key="15">
    <source>
        <dbReference type="Proteomes" id="UP000250369"/>
    </source>
</evidence>
<dbReference type="Proteomes" id="UP000250369">
    <property type="component" value="Unassembled WGS sequence"/>
</dbReference>
<feature type="transmembrane region" description="Helical" evidence="13">
    <location>
        <begin position="62"/>
        <end position="81"/>
    </location>
</feature>
<keyword evidence="5" id="KW-1003">Cell membrane</keyword>
<dbReference type="RefSeq" id="WP_113034766.1">
    <property type="nucleotide sequence ID" value="NZ_QMFB01000024.1"/>
</dbReference>
<feature type="transmembrane region" description="Helical" evidence="13">
    <location>
        <begin position="113"/>
        <end position="135"/>
    </location>
</feature>
<comment type="function">
    <text evidence="10">Part of the binding-protein-dependent transport system for heme-iron. Responsible for the translocation of the substrate across the membrane.</text>
</comment>
<dbReference type="InterPro" id="IPR000522">
    <property type="entry name" value="ABC_transptr_permease_BtuC"/>
</dbReference>
<name>A0A329M6H3_9BACL</name>
<proteinExistence type="inferred from homology"/>
<evidence type="ECO:0000256" key="10">
    <source>
        <dbReference type="ARBA" id="ARBA00025320"/>
    </source>
</evidence>
<evidence type="ECO:0000256" key="7">
    <source>
        <dbReference type="ARBA" id="ARBA00022989"/>
    </source>
</evidence>
<dbReference type="Pfam" id="PF01032">
    <property type="entry name" value="FecCD"/>
    <property type="match status" value="1"/>
</dbReference>
<dbReference type="GO" id="GO:0005886">
    <property type="term" value="C:plasma membrane"/>
    <property type="evidence" value="ECO:0007669"/>
    <property type="project" value="UniProtKB-SubCell"/>
</dbReference>
<dbReference type="OrthoDB" id="9811721at2"/>
<feature type="transmembrane region" description="Helical" evidence="13">
    <location>
        <begin position="189"/>
        <end position="209"/>
    </location>
</feature>
<dbReference type="GO" id="GO:0033214">
    <property type="term" value="P:siderophore-iron import into cell"/>
    <property type="evidence" value="ECO:0007669"/>
    <property type="project" value="TreeGrafter"/>
</dbReference>
<accession>A0A329M6H3</accession>
<evidence type="ECO:0000256" key="12">
    <source>
        <dbReference type="ARBA" id="ARBA00031465"/>
    </source>
</evidence>
<keyword evidence="9 13" id="KW-0472">Membrane</keyword>
<comment type="similarity">
    <text evidence="2">Belongs to the binding-protein-dependent transport system permease family. FecCD subfamily.</text>
</comment>
<comment type="subcellular location">
    <subcellularLocation>
        <location evidence="1">Cell membrane</location>
        <topology evidence="1">Multi-pass membrane protein</topology>
    </subcellularLocation>
</comment>
<evidence type="ECO:0000256" key="2">
    <source>
        <dbReference type="ARBA" id="ARBA00007935"/>
    </source>
</evidence>
<evidence type="ECO:0000256" key="1">
    <source>
        <dbReference type="ARBA" id="ARBA00004651"/>
    </source>
</evidence>
<evidence type="ECO:0000313" key="14">
    <source>
        <dbReference type="EMBL" id="RAV15282.1"/>
    </source>
</evidence>
<sequence>MNRRSIKLVAMFAGLLTALIAVFLYAAITGSIRITAPELIAGLLSGTDERVDVIRDLRFPRIFVSMLAGATLAVSGALLQAVMRNPLADAGIIGISAGAGVFTMVLAGLFPMLFFWTPLFAFIGGAVACLLVYTFAWQGGLSPLRMVLVGIAVHMIFTGIGQLVPAFVRSSIGQANLISASTFSLTTWGDVRLLLIYGTIGLILAYVLFPWCDMLLLQDKTAQNLGLHVVRARVALSAVAVLLASSAAAVGGFLFFVGLLVPAIARICVGSEHRVSLPFSALAGALLVLVADTLGRIVAQPVEIPASVIMMMIGGPFLLILLKRGGRMYGN</sequence>